<dbReference type="SUPFAM" id="SSF52540">
    <property type="entry name" value="P-loop containing nucleoside triphosphate hydrolases"/>
    <property type="match status" value="2"/>
</dbReference>
<dbReference type="EMBL" id="BAABDD010000004">
    <property type="protein sequence ID" value="GAA3733411.1"/>
    <property type="molecule type" value="Genomic_DNA"/>
</dbReference>
<proteinExistence type="predicted"/>
<gene>
    <name evidence="3" type="ORF">GCM10022402_12320</name>
</gene>
<dbReference type="Gene3D" id="3.40.50.300">
    <property type="entry name" value="P-loop containing nucleotide triphosphate hydrolases"/>
    <property type="match status" value="2"/>
</dbReference>
<comment type="caution">
    <text evidence="3">The sequence shown here is derived from an EMBL/GenBank/DDBJ whole genome shotgun (WGS) entry which is preliminary data.</text>
</comment>
<name>A0ABP7FDH7_9ACTN</name>
<feature type="coiled-coil region" evidence="1">
    <location>
        <begin position="346"/>
        <end position="464"/>
    </location>
</feature>
<evidence type="ECO:0000256" key="2">
    <source>
        <dbReference type="SAM" id="MobiDB-lite"/>
    </source>
</evidence>
<evidence type="ECO:0008006" key="5">
    <source>
        <dbReference type="Google" id="ProtNLM"/>
    </source>
</evidence>
<sequence length="628" mass="71105">MRDMRLLELVIHGPLGPRPYYLDHRIVSVSGPVNTGKTSMADAIGFVLGQKVNWKLAFKRYVSHVELRLRLQDNEVWLRRHVRNPKYVEVLDLGRELVERLPVKAPSRQEAADEATLSDRLLGWLDLKETIAPDEVRAVNRRAARLGFLDVWPYLYRTQREIDRQVILHQDRNSARKHVFELLFGLTDPRAQILQARLKECEKSLREQSATHQTLQRFFEKSTTTPEQAVAEHQTACQEKEALQEQLRRVREQARAVSRSADPLRREVDQARQSQTEAAAQRHAADTRVDQAYEAVRSLKRSLAEHDPVFTSCPACAAALAGRTVPAGHCALCLQPQTSNNGETQRDRLQALHDQAVDKLAQAEQEAGLAAQTHREATTRATEAEDKLQAYQTQELAPLQETIEELVARNAATKERITTLQTQQEHYERLQEIEAGIRATQEEITDLKEKLKKLDDQLSSRRRSLNDMDERFQEVIDVLQLPWYNGNASLDHSNYLPLIDQQTFTDLGGGTQAAVNVAYSFALLQHALLSRTTNLPGLLIIDSISKNIGANPKDRALADRIYEYALKTAAAWESTPFSGSRDCQLIILDNDRPKPKLRDQIHEIPLSYDAPLIPGVSHDDTGEAITSE</sequence>
<organism evidence="3 4">
    <name type="scientific">Salinactinospora qingdaonensis</name>
    <dbReference type="NCBI Taxonomy" id="702744"/>
    <lineage>
        <taxon>Bacteria</taxon>
        <taxon>Bacillati</taxon>
        <taxon>Actinomycetota</taxon>
        <taxon>Actinomycetes</taxon>
        <taxon>Streptosporangiales</taxon>
        <taxon>Nocardiopsidaceae</taxon>
        <taxon>Salinactinospora</taxon>
    </lineage>
</organism>
<dbReference type="Proteomes" id="UP001500908">
    <property type="component" value="Unassembled WGS sequence"/>
</dbReference>
<dbReference type="InterPro" id="IPR027417">
    <property type="entry name" value="P-loop_NTPase"/>
</dbReference>
<dbReference type="RefSeq" id="WP_344968229.1">
    <property type="nucleotide sequence ID" value="NZ_BAABDD010000004.1"/>
</dbReference>
<feature type="region of interest" description="Disordered" evidence="2">
    <location>
        <begin position="255"/>
        <end position="286"/>
    </location>
</feature>
<keyword evidence="1" id="KW-0175">Coiled coil</keyword>
<evidence type="ECO:0000313" key="4">
    <source>
        <dbReference type="Proteomes" id="UP001500908"/>
    </source>
</evidence>
<evidence type="ECO:0000256" key="1">
    <source>
        <dbReference type="SAM" id="Coils"/>
    </source>
</evidence>
<keyword evidence="4" id="KW-1185">Reference proteome</keyword>
<accession>A0ABP7FDH7</accession>
<evidence type="ECO:0000313" key="3">
    <source>
        <dbReference type="EMBL" id="GAA3733411.1"/>
    </source>
</evidence>
<protein>
    <recommendedName>
        <fullName evidence="5">AAA domain-containing protein</fullName>
    </recommendedName>
</protein>
<reference evidence="4" key="1">
    <citation type="journal article" date="2019" name="Int. J. Syst. Evol. Microbiol.">
        <title>The Global Catalogue of Microorganisms (GCM) 10K type strain sequencing project: providing services to taxonomists for standard genome sequencing and annotation.</title>
        <authorList>
            <consortium name="The Broad Institute Genomics Platform"/>
            <consortium name="The Broad Institute Genome Sequencing Center for Infectious Disease"/>
            <person name="Wu L."/>
            <person name="Ma J."/>
        </authorList>
    </citation>
    <scope>NUCLEOTIDE SEQUENCE [LARGE SCALE GENOMIC DNA]</scope>
    <source>
        <strain evidence="4">JCM 17137</strain>
    </source>
</reference>